<comment type="catalytic activity">
    <reaction evidence="1 5">
        <text>S-ubiquitinyl-[E2 ubiquitin-conjugating enzyme]-L-cysteine + [acceptor protein]-L-lysine = [E2 ubiquitin-conjugating enzyme]-L-cysteine + N(6)-ubiquitinyl-[acceptor protein]-L-lysine.</text>
        <dbReference type="EC" id="2.3.2.27"/>
    </reaction>
</comment>
<keyword evidence="3 5" id="KW-0808">Transferase</keyword>
<dbReference type="GO" id="GO:0016567">
    <property type="term" value="P:protein ubiquitination"/>
    <property type="evidence" value="ECO:0007669"/>
    <property type="project" value="UniProtKB-UniRule"/>
</dbReference>
<dbReference type="PANTHER" id="PTHR22849">
    <property type="entry name" value="WDSAM1 PROTEIN"/>
    <property type="match status" value="1"/>
</dbReference>
<dbReference type="SUPFAM" id="SSF48371">
    <property type="entry name" value="ARM repeat"/>
    <property type="match status" value="1"/>
</dbReference>
<comment type="function">
    <text evidence="5">Functions as an E3 ubiquitin ligase.</text>
</comment>
<evidence type="ECO:0000256" key="2">
    <source>
        <dbReference type="ARBA" id="ARBA00004906"/>
    </source>
</evidence>
<dbReference type="EC" id="2.3.2.27" evidence="5"/>
<proteinExistence type="predicted"/>
<accession>A0A833VW48</accession>
<keyword evidence="4 5" id="KW-0833">Ubl conjugation pathway</keyword>
<evidence type="ECO:0000259" key="6">
    <source>
        <dbReference type="PROSITE" id="PS51698"/>
    </source>
</evidence>
<dbReference type="EMBL" id="SWLB01000006">
    <property type="protein sequence ID" value="KAF3337753.1"/>
    <property type="molecule type" value="Genomic_DNA"/>
</dbReference>
<name>A0A833VW48_9POAL</name>
<dbReference type="OrthoDB" id="10064100at2759"/>
<dbReference type="InterPro" id="IPR013083">
    <property type="entry name" value="Znf_RING/FYVE/PHD"/>
</dbReference>
<organism evidence="7 8">
    <name type="scientific">Carex littledalei</name>
    <dbReference type="NCBI Taxonomy" id="544730"/>
    <lineage>
        <taxon>Eukaryota</taxon>
        <taxon>Viridiplantae</taxon>
        <taxon>Streptophyta</taxon>
        <taxon>Embryophyta</taxon>
        <taxon>Tracheophyta</taxon>
        <taxon>Spermatophyta</taxon>
        <taxon>Magnoliopsida</taxon>
        <taxon>Liliopsida</taxon>
        <taxon>Poales</taxon>
        <taxon>Cyperaceae</taxon>
        <taxon>Cyperoideae</taxon>
        <taxon>Cariceae</taxon>
        <taxon>Carex</taxon>
        <taxon>Carex subgen. Euthyceras</taxon>
    </lineage>
</organism>
<reference evidence="7" key="1">
    <citation type="submission" date="2020-01" db="EMBL/GenBank/DDBJ databases">
        <title>Genome sequence of Kobresia littledalei, the first chromosome-level genome in the family Cyperaceae.</title>
        <authorList>
            <person name="Qu G."/>
        </authorList>
    </citation>
    <scope>NUCLEOTIDE SEQUENCE</scope>
    <source>
        <strain evidence="7">C.B.Clarke</strain>
        <tissue evidence="7">Leaf</tissue>
    </source>
</reference>
<keyword evidence="8" id="KW-1185">Reference proteome</keyword>
<dbReference type="GO" id="GO:0061630">
    <property type="term" value="F:ubiquitin protein ligase activity"/>
    <property type="evidence" value="ECO:0007669"/>
    <property type="project" value="UniProtKB-UniRule"/>
</dbReference>
<dbReference type="SMART" id="SM00504">
    <property type="entry name" value="Ubox"/>
    <property type="match status" value="1"/>
</dbReference>
<dbReference type="InterPro" id="IPR045210">
    <property type="entry name" value="RING-Ubox_PUB"/>
</dbReference>
<evidence type="ECO:0000313" key="8">
    <source>
        <dbReference type="Proteomes" id="UP000623129"/>
    </source>
</evidence>
<comment type="pathway">
    <text evidence="2 5">Protein modification; protein ubiquitination.</text>
</comment>
<dbReference type="InterPro" id="IPR003613">
    <property type="entry name" value="Ubox_domain"/>
</dbReference>
<evidence type="ECO:0000313" key="7">
    <source>
        <dbReference type="EMBL" id="KAF3337753.1"/>
    </source>
</evidence>
<dbReference type="AlphaFoldDB" id="A0A833VW48"/>
<dbReference type="Proteomes" id="UP000623129">
    <property type="component" value="Unassembled WGS sequence"/>
</dbReference>
<dbReference type="FunFam" id="3.30.40.10:FF:000442">
    <property type="entry name" value="RING-type E3 ubiquitin transferase"/>
    <property type="match status" value="1"/>
</dbReference>
<dbReference type="PANTHER" id="PTHR22849:SF103">
    <property type="entry name" value="U-BOX DOMAIN-CONTAINING PROTEIN"/>
    <property type="match status" value="1"/>
</dbReference>
<comment type="caution">
    <text evidence="7">The sequence shown here is derived from an EMBL/GenBank/DDBJ whole genome shotgun (WGS) entry which is preliminary data.</text>
</comment>
<dbReference type="Gene3D" id="1.25.10.10">
    <property type="entry name" value="Leucine-rich Repeat Variant"/>
    <property type="match status" value="1"/>
</dbReference>
<evidence type="ECO:0000256" key="5">
    <source>
        <dbReference type="RuleBase" id="RU369093"/>
    </source>
</evidence>
<dbReference type="PROSITE" id="PS51698">
    <property type="entry name" value="U_BOX"/>
    <property type="match status" value="1"/>
</dbReference>
<dbReference type="Pfam" id="PF25598">
    <property type="entry name" value="ARM_PUB"/>
    <property type="match status" value="1"/>
</dbReference>
<evidence type="ECO:0000256" key="4">
    <source>
        <dbReference type="ARBA" id="ARBA00022786"/>
    </source>
</evidence>
<protein>
    <recommendedName>
        <fullName evidence="5 6">U-box domain-containing protein</fullName>
        <ecNumber evidence="5">2.3.2.27</ecNumber>
    </recommendedName>
    <alternativeName>
        <fullName evidence="5">RING-type E3 ubiquitin transferase PUB</fullName>
    </alternativeName>
</protein>
<evidence type="ECO:0000256" key="1">
    <source>
        <dbReference type="ARBA" id="ARBA00000900"/>
    </source>
</evidence>
<dbReference type="UniPathway" id="UPA00143"/>
<dbReference type="InterPro" id="IPR016024">
    <property type="entry name" value="ARM-type_fold"/>
</dbReference>
<feature type="domain" description="U-box" evidence="6">
    <location>
        <begin position="2"/>
        <end position="76"/>
    </location>
</feature>
<dbReference type="InterPro" id="IPR045185">
    <property type="entry name" value="PUB22/23/24-like"/>
</dbReference>
<dbReference type="CDD" id="cd16664">
    <property type="entry name" value="RING-Ubox_PUB"/>
    <property type="match status" value="1"/>
</dbReference>
<dbReference type="InterPro" id="IPR058678">
    <property type="entry name" value="ARM_PUB"/>
</dbReference>
<evidence type="ECO:0000256" key="3">
    <source>
        <dbReference type="ARBA" id="ARBA00022679"/>
    </source>
</evidence>
<dbReference type="InterPro" id="IPR011989">
    <property type="entry name" value="ARM-like"/>
</dbReference>
<sequence length="406" mass="44910">MSIPHLFRCPISLDLFTDPVTLCTGQTYDRHSIEKWLQAGNRTCPVTMQPLYDTSLVPNHNLRHLIEQWLITNPDMNPRVKPSGFKPSPTTDMEMSLTTIKCILESESFVADLKVDMLRKVRDLSIESDVNQACLIQLGFFPLLLELIFQSPMNSIISNLELLELSLDCVQMLSPSSDFASLNKILTNDLKLGSLVHLLSQGNAKIKTSLCCLLKTTALSEPTQEVAVIIGQSPHVMRSLVVILGNNGDDHELASDACVQAINGLCSLEANRQNAINQGVVHGLINYLSRNSTKKSESSKALETLECLLGPEIEKNNFAKINKLTGVLVKHIFEVSSENEGSEYAVSMLQTMVCNLEWAYDEAIGAGVVTQLLLLIQSLSSARAKTMARNLLKLLRLKYKGCDKKP</sequence>
<dbReference type="Gene3D" id="3.30.40.10">
    <property type="entry name" value="Zinc/RING finger domain, C3HC4 (zinc finger)"/>
    <property type="match status" value="1"/>
</dbReference>
<dbReference type="Pfam" id="PF04564">
    <property type="entry name" value="U-box"/>
    <property type="match status" value="1"/>
</dbReference>
<dbReference type="SUPFAM" id="SSF57850">
    <property type="entry name" value="RING/U-box"/>
    <property type="match status" value="1"/>
</dbReference>
<gene>
    <name evidence="7" type="ORF">FCM35_KLT18340</name>
</gene>